<comment type="caution">
    <text evidence="1">The sequence shown here is derived from an EMBL/GenBank/DDBJ whole genome shotgun (WGS) entry which is preliminary data.</text>
</comment>
<dbReference type="EMBL" id="JAAIUW010000009">
    <property type="protein sequence ID" value="KAF7817196.1"/>
    <property type="molecule type" value="Genomic_DNA"/>
</dbReference>
<protein>
    <submittedName>
        <fullName evidence="1">Pre-mRNA-splicing factor cwc21</fullName>
    </submittedName>
</protein>
<evidence type="ECO:0000313" key="2">
    <source>
        <dbReference type="Proteomes" id="UP000634136"/>
    </source>
</evidence>
<reference evidence="1" key="1">
    <citation type="submission" date="2020-09" db="EMBL/GenBank/DDBJ databases">
        <title>Genome-Enabled Discovery of Anthraquinone Biosynthesis in Senna tora.</title>
        <authorList>
            <person name="Kang S.-H."/>
            <person name="Pandey R.P."/>
            <person name="Lee C.-M."/>
            <person name="Sim J.-S."/>
            <person name="Jeong J.-T."/>
            <person name="Choi B.-S."/>
            <person name="Jung M."/>
            <person name="Ginzburg D."/>
            <person name="Zhao K."/>
            <person name="Won S.Y."/>
            <person name="Oh T.-J."/>
            <person name="Yu Y."/>
            <person name="Kim N.-H."/>
            <person name="Lee O.R."/>
            <person name="Lee T.-H."/>
            <person name="Bashyal P."/>
            <person name="Kim T.-S."/>
            <person name="Lee W.-H."/>
            <person name="Kawkins C."/>
            <person name="Kim C.-K."/>
            <person name="Kim J.S."/>
            <person name="Ahn B.O."/>
            <person name="Rhee S.Y."/>
            <person name="Sohng J.K."/>
        </authorList>
    </citation>
    <scope>NUCLEOTIDE SEQUENCE</scope>
    <source>
        <tissue evidence="1">Leaf</tissue>
    </source>
</reference>
<dbReference type="Proteomes" id="UP000634136">
    <property type="component" value="Unassembled WGS sequence"/>
</dbReference>
<accession>A0A834T8S0</accession>
<proteinExistence type="predicted"/>
<keyword evidence="2" id="KW-1185">Reference proteome</keyword>
<organism evidence="1 2">
    <name type="scientific">Senna tora</name>
    <dbReference type="NCBI Taxonomy" id="362788"/>
    <lineage>
        <taxon>Eukaryota</taxon>
        <taxon>Viridiplantae</taxon>
        <taxon>Streptophyta</taxon>
        <taxon>Embryophyta</taxon>
        <taxon>Tracheophyta</taxon>
        <taxon>Spermatophyta</taxon>
        <taxon>Magnoliopsida</taxon>
        <taxon>eudicotyledons</taxon>
        <taxon>Gunneridae</taxon>
        <taxon>Pentapetalae</taxon>
        <taxon>rosids</taxon>
        <taxon>fabids</taxon>
        <taxon>Fabales</taxon>
        <taxon>Fabaceae</taxon>
        <taxon>Caesalpinioideae</taxon>
        <taxon>Cassia clade</taxon>
        <taxon>Senna</taxon>
    </lineage>
</organism>
<name>A0A834T8S0_9FABA</name>
<sequence>MIILFPYYQILLCDEYMFTSILSRHGSITFLCSCLGFQLLASLFDFLCNLSISVPLINEFIFENHQLELNLTLTVMLKDLFVRLPSNTCSTLICLKTSCVFSNLGGLGLDKELVALDVSIRPRSPWGL</sequence>
<dbReference type="AlphaFoldDB" id="A0A834T8S0"/>
<evidence type="ECO:0000313" key="1">
    <source>
        <dbReference type="EMBL" id="KAF7817196.1"/>
    </source>
</evidence>
<gene>
    <name evidence="1" type="ORF">G2W53_031165</name>
</gene>